<sequence>MAARSFIDYFCQHQNSELTFENFRNEILILISPTKLKLETNVDRQKLVSVLRDVIVSNLGFNPFFYKCNFSCDDLKNLYQILLDTDILQIDRNHLAKLTFLLHLSKANIDDKNTWKRFFNLLYSINIIETSDWCHAGELHQLFENLKRCKKLTGKILAVAQELTEIDKINFNFIDLEVNFTASLILGLNGFSGKNAIYIDLNELSRKFNGLKVTIGESRSLNVLKFECLRLFVHESCHVLIRHQLNDLNLLSPKLSKFDSNRSLPEAGIAAEEKIFTYRIDWLTSAAHFSYEYCFDYLTDLLDGKDVSFDFEKSNCMIDTSQMYLMAIDYKIPSPDFY</sequence>
<comment type="caution">
    <text evidence="1">The sequence shown here is derived from an EMBL/GenBank/DDBJ whole genome shotgun (WGS) entry which is preliminary data.</text>
</comment>
<protein>
    <submittedName>
        <fullName evidence="1">Uncharacterized protein</fullName>
    </submittedName>
</protein>
<dbReference type="AlphaFoldDB" id="A0A3M7STM7"/>
<accession>A0A3M7STM7</accession>
<keyword evidence="2" id="KW-1185">Reference proteome</keyword>
<name>A0A3M7STM7_BRAPC</name>
<proteinExistence type="predicted"/>
<dbReference type="OrthoDB" id="10173667at2759"/>
<evidence type="ECO:0000313" key="2">
    <source>
        <dbReference type="Proteomes" id="UP000276133"/>
    </source>
</evidence>
<reference evidence="1 2" key="1">
    <citation type="journal article" date="2018" name="Sci. Rep.">
        <title>Genomic signatures of local adaptation to the degree of environmental predictability in rotifers.</title>
        <authorList>
            <person name="Franch-Gras L."/>
            <person name="Hahn C."/>
            <person name="Garcia-Roger E.M."/>
            <person name="Carmona M.J."/>
            <person name="Serra M."/>
            <person name="Gomez A."/>
        </authorList>
    </citation>
    <scope>NUCLEOTIDE SEQUENCE [LARGE SCALE GENOMIC DNA]</scope>
    <source>
        <strain evidence="1">HYR1</strain>
    </source>
</reference>
<organism evidence="1 2">
    <name type="scientific">Brachionus plicatilis</name>
    <name type="common">Marine rotifer</name>
    <name type="synonym">Brachionus muelleri</name>
    <dbReference type="NCBI Taxonomy" id="10195"/>
    <lineage>
        <taxon>Eukaryota</taxon>
        <taxon>Metazoa</taxon>
        <taxon>Spiralia</taxon>
        <taxon>Gnathifera</taxon>
        <taxon>Rotifera</taxon>
        <taxon>Eurotatoria</taxon>
        <taxon>Monogononta</taxon>
        <taxon>Pseudotrocha</taxon>
        <taxon>Ploima</taxon>
        <taxon>Brachionidae</taxon>
        <taxon>Brachionus</taxon>
    </lineage>
</organism>
<dbReference type="EMBL" id="REGN01000806">
    <property type="protein sequence ID" value="RNA38908.1"/>
    <property type="molecule type" value="Genomic_DNA"/>
</dbReference>
<dbReference type="Proteomes" id="UP000276133">
    <property type="component" value="Unassembled WGS sequence"/>
</dbReference>
<evidence type="ECO:0000313" key="1">
    <source>
        <dbReference type="EMBL" id="RNA38908.1"/>
    </source>
</evidence>
<gene>
    <name evidence="1" type="ORF">BpHYR1_038623</name>
</gene>